<accession>A0A1V6WEV9</accession>
<evidence type="ECO:0008006" key="4">
    <source>
        <dbReference type="Google" id="ProtNLM"/>
    </source>
</evidence>
<name>A0A1V6WEV9_PENNA</name>
<dbReference type="Proteomes" id="UP000191691">
    <property type="component" value="Unassembled WGS sequence"/>
</dbReference>
<proteinExistence type="predicted"/>
<dbReference type="EMBL" id="MOOB01000287">
    <property type="protein sequence ID" value="OQE61412.1"/>
    <property type="molecule type" value="Genomic_DNA"/>
</dbReference>
<comment type="caution">
    <text evidence="2">The sequence shown here is derived from an EMBL/GenBank/DDBJ whole genome shotgun (WGS) entry which is preliminary data.</text>
</comment>
<keyword evidence="1" id="KW-0812">Transmembrane</keyword>
<gene>
    <name evidence="2" type="ORF">PENNAL_c0287G09883</name>
</gene>
<protein>
    <recommendedName>
        <fullName evidence="4">Major facilitator superfamily (MFS) profile domain-containing protein</fullName>
    </recommendedName>
</protein>
<keyword evidence="1" id="KW-1133">Transmembrane helix</keyword>
<feature type="non-terminal residue" evidence="2">
    <location>
        <position position="76"/>
    </location>
</feature>
<feature type="transmembrane region" description="Helical" evidence="1">
    <location>
        <begin position="20"/>
        <end position="38"/>
    </location>
</feature>
<keyword evidence="3" id="KW-1185">Reference proteome</keyword>
<sequence length="76" mass="8757">MSAGSAHQDRATQASLFDMVHWQMLSWFTAIYFATLPAKLGRRKLFLWFLSAIWLPGSVFSNTFGEMLTYLTIYES</sequence>
<dbReference type="AlphaFoldDB" id="A0A1V6WEV9"/>
<evidence type="ECO:0000313" key="3">
    <source>
        <dbReference type="Proteomes" id="UP000191691"/>
    </source>
</evidence>
<reference evidence="3" key="1">
    <citation type="journal article" date="2017" name="Nat. Microbiol.">
        <title>Global analysis of biosynthetic gene clusters reveals vast potential of secondary metabolite production in Penicillium species.</title>
        <authorList>
            <person name="Nielsen J.C."/>
            <person name="Grijseels S."/>
            <person name="Prigent S."/>
            <person name="Ji B."/>
            <person name="Dainat J."/>
            <person name="Nielsen K.F."/>
            <person name="Frisvad J.C."/>
            <person name="Workman M."/>
            <person name="Nielsen J."/>
        </authorList>
    </citation>
    <scope>NUCLEOTIDE SEQUENCE [LARGE SCALE GENOMIC DNA]</scope>
    <source>
        <strain evidence="3">IBT 13039</strain>
    </source>
</reference>
<evidence type="ECO:0000313" key="2">
    <source>
        <dbReference type="EMBL" id="OQE61412.1"/>
    </source>
</evidence>
<keyword evidence="1" id="KW-0472">Membrane</keyword>
<organism evidence="2 3">
    <name type="scientific">Penicillium nalgiovense</name>
    <dbReference type="NCBI Taxonomy" id="60175"/>
    <lineage>
        <taxon>Eukaryota</taxon>
        <taxon>Fungi</taxon>
        <taxon>Dikarya</taxon>
        <taxon>Ascomycota</taxon>
        <taxon>Pezizomycotina</taxon>
        <taxon>Eurotiomycetes</taxon>
        <taxon>Eurotiomycetidae</taxon>
        <taxon>Eurotiales</taxon>
        <taxon>Aspergillaceae</taxon>
        <taxon>Penicillium</taxon>
    </lineage>
</organism>
<evidence type="ECO:0000256" key="1">
    <source>
        <dbReference type="SAM" id="Phobius"/>
    </source>
</evidence>
<feature type="transmembrane region" description="Helical" evidence="1">
    <location>
        <begin position="45"/>
        <end position="64"/>
    </location>
</feature>